<accession>A0ABT6L6R8</accession>
<evidence type="ECO:0000256" key="1">
    <source>
        <dbReference type="ARBA" id="ARBA00006484"/>
    </source>
</evidence>
<dbReference type="Pfam" id="PF13561">
    <property type="entry name" value="adh_short_C2"/>
    <property type="match status" value="1"/>
</dbReference>
<keyword evidence="2" id="KW-0560">Oxidoreductase</keyword>
<keyword evidence="4" id="KW-1185">Reference proteome</keyword>
<comment type="similarity">
    <text evidence="1">Belongs to the short-chain dehydrogenases/reductases (SDR) family.</text>
</comment>
<reference evidence="3 4" key="1">
    <citation type="submission" date="2023-04" db="EMBL/GenBank/DDBJ databases">
        <title>Forest soil microbial communities from Buena Vista Peninsula, Colon Province, Panama.</title>
        <authorList>
            <person name="Bouskill N."/>
        </authorList>
    </citation>
    <scope>NUCLEOTIDE SEQUENCE [LARGE SCALE GENOMIC DNA]</scope>
    <source>
        <strain evidence="3 4">AC80</strain>
    </source>
</reference>
<dbReference type="InterPro" id="IPR002347">
    <property type="entry name" value="SDR_fam"/>
</dbReference>
<evidence type="ECO:0000313" key="4">
    <source>
        <dbReference type="Proteomes" id="UP001160130"/>
    </source>
</evidence>
<dbReference type="InterPro" id="IPR020904">
    <property type="entry name" value="Sc_DH/Rdtase_CS"/>
</dbReference>
<dbReference type="Gene3D" id="3.40.50.720">
    <property type="entry name" value="NAD(P)-binding Rossmann-like Domain"/>
    <property type="match status" value="1"/>
</dbReference>
<evidence type="ECO:0000256" key="2">
    <source>
        <dbReference type="ARBA" id="ARBA00023002"/>
    </source>
</evidence>
<dbReference type="PROSITE" id="PS00061">
    <property type="entry name" value="ADH_SHORT"/>
    <property type="match status" value="1"/>
</dbReference>
<name>A0ABT6L6R8_9MYCO</name>
<gene>
    <name evidence="3" type="ORF">M2272_005315</name>
</gene>
<dbReference type="RefSeq" id="WP_280835219.1">
    <property type="nucleotide sequence ID" value="NZ_JARXVE010000011.1"/>
</dbReference>
<evidence type="ECO:0000313" key="3">
    <source>
        <dbReference type="EMBL" id="MDH6198656.1"/>
    </source>
</evidence>
<dbReference type="SUPFAM" id="SSF51735">
    <property type="entry name" value="NAD(P)-binding Rossmann-fold domains"/>
    <property type="match status" value="1"/>
</dbReference>
<dbReference type="EMBL" id="JARXVE010000011">
    <property type="protein sequence ID" value="MDH6198656.1"/>
    <property type="molecule type" value="Genomic_DNA"/>
</dbReference>
<protein>
    <submittedName>
        <fullName evidence="3">NAD(P)-dependent dehydrogenase (Short-subunit alcohol dehydrogenase family)</fullName>
    </submittedName>
</protein>
<dbReference type="InterPro" id="IPR036291">
    <property type="entry name" value="NAD(P)-bd_dom_sf"/>
</dbReference>
<dbReference type="PANTHER" id="PTHR24321">
    <property type="entry name" value="DEHYDROGENASES, SHORT CHAIN"/>
    <property type="match status" value="1"/>
</dbReference>
<organism evidence="3 4">
    <name type="scientific">Mycolicibacterium frederiksbergense</name>
    <dbReference type="NCBI Taxonomy" id="117567"/>
    <lineage>
        <taxon>Bacteria</taxon>
        <taxon>Bacillati</taxon>
        <taxon>Actinomycetota</taxon>
        <taxon>Actinomycetes</taxon>
        <taxon>Mycobacteriales</taxon>
        <taxon>Mycobacteriaceae</taxon>
        <taxon>Mycolicibacterium</taxon>
    </lineage>
</organism>
<dbReference type="PANTHER" id="PTHR24321:SF8">
    <property type="entry name" value="ESTRADIOL 17-BETA-DEHYDROGENASE 8-RELATED"/>
    <property type="match status" value="1"/>
</dbReference>
<sequence length="265" mass="27091">MPTSNGTSTYSHPRSLDGHVAIVTGAARGVGKGIATALLSRGARVLVTDILDDVLADTTTEFANNGFDVASVVADLRDPDSAQRIVDAALAAFGTVDALVNNAVASAGPIPFVDISAEEYDLVHDTGPRATFRLMQAIHPVMASGGGGSIVNLGSAAGTVGSAAFGAYGSAKEAIRGMSKVAALEWGVDGIRVNVVCPLAETDGMKVLRDMAPKRYEQVVRSTALKRIGDPATDIGAVVAFLVGDDSTYLTGQTLLVDGGAGSFR</sequence>
<dbReference type="CDD" id="cd05233">
    <property type="entry name" value="SDR_c"/>
    <property type="match status" value="1"/>
</dbReference>
<dbReference type="Proteomes" id="UP001160130">
    <property type="component" value="Unassembled WGS sequence"/>
</dbReference>
<proteinExistence type="inferred from homology"/>
<comment type="caution">
    <text evidence="3">The sequence shown here is derived from an EMBL/GenBank/DDBJ whole genome shotgun (WGS) entry which is preliminary data.</text>
</comment>
<dbReference type="PRINTS" id="PR00080">
    <property type="entry name" value="SDRFAMILY"/>
</dbReference>
<dbReference type="PRINTS" id="PR00081">
    <property type="entry name" value="GDHRDH"/>
</dbReference>